<proteinExistence type="predicted"/>
<evidence type="ECO:0000256" key="3">
    <source>
        <dbReference type="ARBA" id="ARBA00023163"/>
    </source>
</evidence>
<evidence type="ECO:0000313" key="4">
    <source>
        <dbReference type="EMBL" id="QPM90858.1"/>
    </source>
</evidence>
<keyword evidence="2" id="KW-0238">DNA-binding</keyword>
<dbReference type="Pfam" id="PF07729">
    <property type="entry name" value="FCD"/>
    <property type="match status" value="1"/>
</dbReference>
<dbReference type="EMBL" id="CP060436">
    <property type="protein sequence ID" value="QPM90858.1"/>
    <property type="molecule type" value="Genomic_DNA"/>
</dbReference>
<organism evidence="4 5">
    <name type="scientific">Pseudooceanicola algae</name>
    <dbReference type="NCBI Taxonomy" id="1537215"/>
    <lineage>
        <taxon>Bacteria</taxon>
        <taxon>Pseudomonadati</taxon>
        <taxon>Pseudomonadota</taxon>
        <taxon>Alphaproteobacteria</taxon>
        <taxon>Rhodobacterales</taxon>
        <taxon>Paracoccaceae</taxon>
        <taxon>Pseudooceanicola</taxon>
    </lineage>
</organism>
<evidence type="ECO:0000256" key="1">
    <source>
        <dbReference type="ARBA" id="ARBA00023015"/>
    </source>
</evidence>
<dbReference type="GO" id="GO:0003700">
    <property type="term" value="F:DNA-binding transcription factor activity"/>
    <property type="evidence" value="ECO:0007669"/>
    <property type="project" value="InterPro"/>
</dbReference>
<keyword evidence="1" id="KW-0805">Transcription regulation</keyword>
<dbReference type="SUPFAM" id="SSF46785">
    <property type="entry name" value="Winged helix' DNA-binding domain"/>
    <property type="match status" value="1"/>
</dbReference>
<dbReference type="KEGG" id="palw:PSAL_021000"/>
<keyword evidence="3" id="KW-0804">Transcription</keyword>
<name>A0A418SLC1_9RHOB</name>
<dbReference type="AlphaFoldDB" id="A0A418SLC1"/>
<dbReference type="InterPro" id="IPR036388">
    <property type="entry name" value="WH-like_DNA-bd_sf"/>
</dbReference>
<dbReference type="SMART" id="SM00345">
    <property type="entry name" value="HTH_GNTR"/>
    <property type="match status" value="1"/>
</dbReference>
<dbReference type="PANTHER" id="PTHR43537:SF39">
    <property type="entry name" value="HTH-TYPE TRANSCRIPTIONAL REGULATOR MCBR"/>
    <property type="match status" value="1"/>
</dbReference>
<dbReference type="Proteomes" id="UP000283786">
    <property type="component" value="Chromosome"/>
</dbReference>
<dbReference type="Pfam" id="PF00392">
    <property type="entry name" value="GntR"/>
    <property type="match status" value="1"/>
</dbReference>
<accession>A0A418SLC1</accession>
<evidence type="ECO:0000313" key="5">
    <source>
        <dbReference type="Proteomes" id="UP000283786"/>
    </source>
</evidence>
<reference evidence="4 5" key="1">
    <citation type="submission" date="2020-08" db="EMBL/GenBank/DDBJ databases">
        <title>Genome sequence of Rhodobacteraceae bacterium Lw-13e.</title>
        <authorList>
            <person name="Poehlein A."/>
            <person name="Wolter L."/>
            <person name="Daniel R."/>
            <person name="Brinkhoff T."/>
        </authorList>
    </citation>
    <scope>NUCLEOTIDE SEQUENCE [LARGE SCALE GENOMIC DNA]</scope>
    <source>
        <strain evidence="4 5">Lw-13e</strain>
    </source>
</reference>
<sequence length="253" mass="27896">MEKCEAPRSRRGRVKTVAPELTPINPARTEPVERQVYRSLRQALMQGRIPPGGTMTSRSLAEALNVSTQPVRDALKRLEADGVLEGRPQSGFYLREIGQQEFTEITEIRVRLEGLAGRLAATRITPERLGLLRELNARYLDRPDTSWKLTLNHRFHFAIYLSADRPHLLATIRNLWVRAGPALHQHPYTGAPDTIVALHATMIEALAQGDGAATEAAIRADISGAADLIRPQLPHLVPLPSGETGDEADALYG</sequence>
<evidence type="ECO:0000256" key="2">
    <source>
        <dbReference type="ARBA" id="ARBA00023125"/>
    </source>
</evidence>
<protein>
    <submittedName>
        <fullName evidence="4">Uncharacterized protein</fullName>
    </submittedName>
</protein>
<dbReference type="Gene3D" id="1.10.10.10">
    <property type="entry name" value="Winged helix-like DNA-binding domain superfamily/Winged helix DNA-binding domain"/>
    <property type="match status" value="1"/>
</dbReference>
<dbReference type="Gene3D" id="1.20.120.530">
    <property type="entry name" value="GntR ligand-binding domain-like"/>
    <property type="match status" value="1"/>
</dbReference>
<dbReference type="InterPro" id="IPR036390">
    <property type="entry name" value="WH_DNA-bd_sf"/>
</dbReference>
<dbReference type="SMART" id="SM00895">
    <property type="entry name" value="FCD"/>
    <property type="match status" value="1"/>
</dbReference>
<dbReference type="RefSeq" id="WP_196222686.1">
    <property type="nucleotide sequence ID" value="NZ_CP060436.1"/>
</dbReference>
<dbReference type="PANTHER" id="PTHR43537">
    <property type="entry name" value="TRANSCRIPTIONAL REGULATOR, GNTR FAMILY"/>
    <property type="match status" value="1"/>
</dbReference>
<dbReference type="CDD" id="cd07377">
    <property type="entry name" value="WHTH_GntR"/>
    <property type="match status" value="1"/>
</dbReference>
<dbReference type="PROSITE" id="PS50949">
    <property type="entry name" value="HTH_GNTR"/>
    <property type="match status" value="1"/>
</dbReference>
<dbReference type="SUPFAM" id="SSF48008">
    <property type="entry name" value="GntR ligand-binding domain-like"/>
    <property type="match status" value="1"/>
</dbReference>
<dbReference type="InterPro" id="IPR008920">
    <property type="entry name" value="TF_FadR/GntR_C"/>
</dbReference>
<dbReference type="InterPro" id="IPR000524">
    <property type="entry name" value="Tscrpt_reg_HTH_GntR"/>
</dbReference>
<keyword evidence="5" id="KW-1185">Reference proteome</keyword>
<gene>
    <name evidence="4" type="ORF">PSAL_021000</name>
</gene>
<dbReference type="InterPro" id="IPR011711">
    <property type="entry name" value="GntR_C"/>
</dbReference>
<dbReference type="GO" id="GO:0003677">
    <property type="term" value="F:DNA binding"/>
    <property type="evidence" value="ECO:0007669"/>
    <property type="project" value="UniProtKB-KW"/>
</dbReference>